<dbReference type="EMBL" id="JBAWTH010000002">
    <property type="protein sequence ID" value="KAL2292991.1"/>
    <property type="molecule type" value="Genomic_DNA"/>
</dbReference>
<feature type="compositionally biased region" description="Polar residues" evidence="3">
    <location>
        <begin position="266"/>
        <end position="293"/>
    </location>
</feature>
<feature type="compositionally biased region" description="Low complexity" evidence="3">
    <location>
        <begin position="401"/>
        <end position="410"/>
    </location>
</feature>
<evidence type="ECO:0000256" key="2">
    <source>
        <dbReference type="SAM" id="Coils"/>
    </source>
</evidence>
<dbReference type="InterPro" id="IPR018808">
    <property type="entry name" value="Muniscin_C"/>
</dbReference>
<feature type="compositionally biased region" description="Basic and acidic residues" evidence="3">
    <location>
        <begin position="448"/>
        <end position="459"/>
    </location>
</feature>
<evidence type="ECO:0000256" key="3">
    <source>
        <dbReference type="SAM" id="MobiDB-lite"/>
    </source>
</evidence>
<organism evidence="6 7">
    <name type="scientific">Diaporthe vaccinii</name>
    <dbReference type="NCBI Taxonomy" id="105482"/>
    <lineage>
        <taxon>Eukaryota</taxon>
        <taxon>Fungi</taxon>
        <taxon>Dikarya</taxon>
        <taxon>Ascomycota</taxon>
        <taxon>Pezizomycotina</taxon>
        <taxon>Sordariomycetes</taxon>
        <taxon>Sordariomycetidae</taxon>
        <taxon>Diaporthales</taxon>
        <taxon>Diaporthaceae</taxon>
        <taxon>Diaporthe</taxon>
        <taxon>Diaporthe eres species complex</taxon>
    </lineage>
</organism>
<evidence type="ECO:0008006" key="8">
    <source>
        <dbReference type="Google" id="ProtNLM"/>
    </source>
</evidence>
<keyword evidence="1" id="KW-0254">Endocytosis</keyword>
<dbReference type="CDD" id="cd09264">
    <property type="entry name" value="AP_Syp1_MHD"/>
    <property type="match status" value="1"/>
</dbReference>
<feature type="domain" description="FCH" evidence="4">
    <location>
        <begin position="39"/>
        <end position="111"/>
    </location>
</feature>
<feature type="compositionally biased region" description="Polar residues" evidence="3">
    <location>
        <begin position="592"/>
        <end position="610"/>
    </location>
</feature>
<feature type="compositionally biased region" description="Basic and acidic residues" evidence="3">
    <location>
        <begin position="306"/>
        <end position="324"/>
    </location>
</feature>
<name>A0ABR4FER4_9PEZI</name>
<dbReference type="InterPro" id="IPR001060">
    <property type="entry name" value="FCH_dom"/>
</dbReference>
<feature type="compositionally biased region" description="Basic and acidic residues" evidence="3">
    <location>
        <begin position="865"/>
        <end position="879"/>
    </location>
</feature>
<accession>A0ABR4FER4</accession>
<evidence type="ECO:0000259" key="5">
    <source>
        <dbReference type="Pfam" id="PF10291"/>
    </source>
</evidence>
<protein>
    <recommendedName>
        <fullName evidence="8">MHD domain-containing protein</fullName>
    </recommendedName>
</protein>
<dbReference type="SUPFAM" id="SSF103657">
    <property type="entry name" value="BAR/IMD domain-like"/>
    <property type="match status" value="1"/>
</dbReference>
<reference evidence="6 7" key="1">
    <citation type="submission" date="2024-03" db="EMBL/GenBank/DDBJ databases">
        <title>A high-quality draft genome sequence of Diaporthe vaccinii, a causative agent of upright dieback and viscid rot disease in cranberry plants.</title>
        <authorList>
            <person name="Sarrasin M."/>
            <person name="Lang B.F."/>
            <person name="Burger G."/>
        </authorList>
    </citation>
    <scope>NUCLEOTIDE SEQUENCE [LARGE SCALE GENOMIC DNA]</scope>
    <source>
        <strain evidence="6 7">IS7</strain>
    </source>
</reference>
<comment type="caution">
    <text evidence="6">The sequence shown here is derived from an EMBL/GenBank/DDBJ whole genome shotgun (WGS) entry which is preliminary data.</text>
</comment>
<evidence type="ECO:0000256" key="1">
    <source>
        <dbReference type="ARBA" id="ARBA00022583"/>
    </source>
</evidence>
<feature type="region of interest" description="Disordered" evidence="3">
    <location>
        <begin position="847"/>
        <end position="912"/>
    </location>
</feature>
<dbReference type="CDD" id="cd07650">
    <property type="entry name" value="F-BAR_Syp1p_like"/>
    <property type="match status" value="1"/>
</dbReference>
<dbReference type="PANTHER" id="PTHR23065">
    <property type="entry name" value="PROLINE-SERINE-THREONINE PHOSPHATASE INTERACTING PROTEIN 1"/>
    <property type="match status" value="1"/>
</dbReference>
<keyword evidence="7" id="KW-1185">Reference proteome</keyword>
<evidence type="ECO:0000313" key="6">
    <source>
        <dbReference type="EMBL" id="KAL2292991.1"/>
    </source>
</evidence>
<sequence length="924" mass="99481">MRRLAHPVLAGGTRQQHANCLLTKPRLSAQANLQPGQAVQVVNDRLKRIGKVNTEIADWLQERRRLEDQYVAGLKKLLLFKVPNASSDLGIFQPSWDKILHSTDAIAASHHLFAQRIEKDVEQDLRQFQNRKEFQNMTTMSANLSAIAKELEDAKEKADKLTRKGGKASALKVDQATARLESATGQWESQAPFILETLQALDEQRCNHLRDVLTQLQTHEVDQADRLRATANDALTTILEADTSKEVENFATRATGGRLKIERRTGTGSIERTPTATRQSSVGNVQPPSTADSSLAPPPTAASFNDDDRSDHSTPGAEKSENKLRSRIGTMLGRRRQSVHGGFGQLSPGKNAGPFNRASSSHGRLSPHTSASNLAISTGRLDALTEAPDTPRLPKPEATEEAAATNGTHAEASDEYAPPRTVPTGLNGMTAEEIFDAPPPPGPPPSHLNKEGEPAKDEDGFTIPPAANDPISQAQRDAADEAGEEHEQLFKLNIQNSPIAEEDPDESKAAQLSVANTLSTMQMPARRSGTVRGRRDVRNTMYMPSPPALPGAEAAASLSPGEPTQNLPPSPALQGAGSSMSSRPSAIHTLASEASVTGTSDTQSVRSATSLGGMAHGKHPELTAPGLNSSIVETVSASFEGGVLKSVRINGEIAFAYNGDGTVSDAREAIRINNFPSLESIGPNRIFVSSTPSPDEFTLDLSHIPAKTATPGFTYRVHAEEPTSSHLASHCPLIINPAWKPTGDKLGLLLQYKLNPDFTPNAEKPVVLKGFTIIATYTNARASGVQTKPAGTHLKDKHLVYWRLGDVTLQPGSDWQKIVCRIIGAENAEPKPGNIETRWEYITSGTAWEEEEDEGSHSSGISISLKREGKGKGKATAEDEKSDSEDDPFADESAAVSPRLKDSNVSWQPVPTVRKIVSGKYEAK</sequence>
<gene>
    <name evidence="6" type="ORF">FJTKL_08013</name>
</gene>
<dbReference type="Pfam" id="PF00611">
    <property type="entry name" value="FCH"/>
    <property type="match status" value="1"/>
</dbReference>
<dbReference type="Gene3D" id="1.20.1270.60">
    <property type="entry name" value="Arfaptin homology (AH) domain/BAR domain"/>
    <property type="match status" value="1"/>
</dbReference>
<feature type="compositionally biased region" description="Polar residues" evidence="3">
    <location>
        <begin position="357"/>
        <end position="370"/>
    </location>
</feature>
<evidence type="ECO:0000259" key="4">
    <source>
        <dbReference type="Pfam" id="PF00611"/>
    </source>
</evidence>
<feature type="domain" description="Muniscin C-terminal" evidence="5">
    <location>
        <begin position="625"/>
        <end position="923"/>
    </location>
</feature>
<feature type="region of interest" description="Disordered" evidence="3">
    <location>
        <begin position="542"/>
        <end position="625"/>
    </location>
</feature>
<feature type="compositionally biased region" description="Pro residues" evidence="3">
    <location>
        <begin position="437"/>
        <end position="446"/>
    </location>
</feature>
<feature type="region of interest" description="Disordered" evidence="3">
    <location>
        <begin position="262"/>
        <end position="370"/>
    </location>
</feature>
<feature type="compositionally biased region" description="Acidic residues" evidence="3">
    <location>
        <begin position="880"/>
        <end position="890"/>
    </location>
</feature>
<evidence type="ECO:0000313" key="7">
    <source>
        <dbReference type="Proteomes" id="UP001600888"/>
    </source>
</evidence>
<feature type="coiled-coil region" evidence="2">
    <location>
        <begin position="137"/>
        <end position="164"/>
    </location>
</feature>
<proteinExistence type="predicted"/>
<dbReference type="PANTHER" id="PTHR23065:SF54">
    <property type="entry name" value="SUPPRESSOR OF YEAST PROFILIN DELETION"/>
    <property type="match status" value="1"/>
</dbReference>
<feature type="region of interest" description="Disordered" evidence="3">
    <location>
        <begin position="385"/>
        <end position="485"/>
    </location>
</feature>
<dbReference type="InterPro" id="IPR049609">
    <property type="entry name" value="Syp1-like_MHD"/>
</dbReference>
<dbReference type="Proteomes" id="UP001600888">
    <property type="component" value="Unassembled WGS sequence"/>
</dbReference>
<dbReference type="InterPro" id="IPR027267">
    <property type="entry name" value="AH/BAR_dom_sf"/>
</dbReference>
<keyword evidence="2" id="KW-0175">Coiled coil</keyword>
<dbReference type="Pfam" id="PF10291">
    <property type="entry name" value="muHD"/>
    <property type="match status" value="1"/>
</dbReference>